<organism evidence="1">
    <name type="scientific">marine sediment metagenome</name>
    <dbReference type="NCBI Taxonomy" id="412755"/>
    <lineage>
        <taxon>unclassified sequences</taxon>
        <taxon>metagenomes</taxon>
        <taxon>ecological metagenomes</taxon>
    </lineage>
</organism>
<dbReference type="EMBL" id="BART01023974">
    <property type="protein sequence ID" value="GAG99023.1"/>
    <property type="molecule type" value="Genomic_DNA"/>
</dbReference>
<protein>
    <submittedName>
        <fullName evidence="1">Uncharacterized protein</fullName>
    </submittedName>
</protein>
<proteinExistence type="predicted"/>
<sequence>EEVYEKWFDKPTPSKETVLKWSEPVITEYSISNAKIIYREDEEIIIKELEEPSHKNKWIVEEAIKHLKFYPETWSLWSHAKEQAEQTLKDVEKIWLDLIQSITERLSTSPQLNEWHGNGAEPDDYYIRRKTFAWLWLCVQKNRFLNDNIVTRHDNYFLVKDFARSLDKTKMDALTEAIEELATGSAIQKKMKTITAQKKIIEDDIDNFQDSLEKIVDDVKRGRRKLKGNCSTCKPWLDELAKLGT</sequence>
<dbReference type="AlphaFoldDB" id="X1CSH6"/>
<gene>
    <name evidence="1" type="ORF">S01H4_43450</name>
</gene>
<evidence type="ECO:0000313" key="1">
    <source>
        <dbReference type="EMBL" id="GAG99023.1"/>
    </source>
</evidence>
<feature type="non-terminal residue" evidence="1">
    <location>
        <position position="1"/>
    </location>
</feature>
<comment type="caution">
    <text evidence="1">The sequence shown here is derived from an EMBL/GenBank/DDBJ whole genome shotgun (WGS) entry which is preliminary data.</text>
</comment>
<name>X1CSH6_9ZZZZ</name>
<reference evidence="1" key="1">
    <citation type="journal article" date="2014" name="Front. Microbiol.">
        <title>High frequency of phylogenetically diverse reductive dehalogenase-homologous genes in deep subseafloor sedimentary metagenomes.</title>
        <authorList>
            <person name="Kawai M."/>
            <person name="Futagami T."/>
            <person name="Toyoda A."/>
            <person name="Takaki Y."/>
            <person name="Nishi S."/>
            <person name="Hori S."/>
            <person name="Arai W."/>
            <person name="Tsubouchi T."/>
            <person name="Morono Y."/>
            <person name="Uchiyama I."/>
            <person name="Ito T."/>
            <person name="Fujiyama A."/>
            <person name="Inagaki F."/>
            <person name="Takami H."/>
        </authorList>
    </citation>
    <scope>NUCLEOTIDE SEQUENCE</scope>
    <source>
        <strain evidence="1">Expedition CK06-06</strain>
    </source>
</reference>
<accession>X1CSH6</accession>